<dbReference type="Proteomes" id="UP000224563">
    <property type="component" value="Unassembled WGS sequence"/>
</dbReference>
<reference evidence="2 3" key="2">
    <citation type="submission" date="2017-10" db="EMBL/GenBank/DDBJ databases">
        <authorList>
            <person name="Banno H."/>
            <person name="Chua N.-H."/>
        </authorList>
    </citation>
    <scope>NUCLEOTIDE SEQUENCE [LARGE SCALE GENOMIC DNA]</scope>
    <source>
        <strain evidence="2 3">JK623</strain>
    </source>
</reference>
<evidence type="ECO:0000256" key="1">
    <source>
        <dbReference type="SAM" id="Phobius"/>
    </source>
</evidence>
<keyword evidence="3" id="KW-1185">Reference proteome</keyword>
<gene>
    <name evidence="2" type="ORF">CSX02_12170</name>
</gene>
<sequence length="201" mass="22781">MEFLKNIPFIFVAFMLFLFVLNMRYRKTNRQQQETEDAFWERERLANATRKQDISNLPYITIPKEIIPSNLPTDSVKTLESLSQQQILNLTGKTNTDLKLEYGVANLEFLSACDERFIDLVNALLDCSKDLLDANRSNEAKQLLEYAVSIQADAKPLYLRLAKLYLEEGNPSAIDSLIASANELNSLSKDGIVADLKSLNA</sequence>
<keyword evidence="1" id="KW-0472">Membrane</keyword>
<keyword evidence="1" id="KW-0812">Transmembrane</keyword>
<reference evidence="2 3" key="1">
    <citation type="submission" date="2017-10" db="EMBL/GenBank/DDBJ databases">
        <title>Resolving the taxonomy of Roseburia spp., Eubacterium rectale and Agathobacter spp. through phylogenomic analysis.</title>
        <authorList>
            <person name="Sheridan P.O."/>
            <person name="Walker A.W."/>
            <person name="Duncan S.H."/>
            <person name="Scott K.P."/>
            <person name="Toole P.W.O."/>
            <person name="Luis P."/>
            <person name="Flint H.J."/>
        </authorList>
    </citation>
    <scope>NUCLEOTIDE SEQUENCE [LARGE SCALE GENOMIC DNA]</scope>
    <source>
        <strain evidence="2 3">JK623</strain>
    </source>
</reference>
<dbReference type="AlphaFoldDB" id="A0A2G3DZB3"/>
<name>A0A2G3DZB3_9FIRM</name>
<organism evidence="2 3">
    <name type="scientific">Agathobacter ruminis</name>
    <dbReference type="NCBI Taxonomy" id="1712665"/>
    <lineage>
        <taxon>Bacteria</taxon>
        <taxon>Bacillati</taxon>
        <taxon>Bacillota</taxon>
        <taxon>Clostridia</taxon>
        <taxon>Lachnospirales</taxon>
        <taxon>Lachnospiraceae</taxon>
        <taxon>Agathobacter</taxon>
    </lineage>
</organism>
<dbReference type="EMBL" id="PDYG01000134">
    <property type="protein sequence ID" value="PHU36334.1"/>
    <property type="molecule type" value="Genomic_DNA"/>
</dbReference>
<proteinExistence type="predicted"/>
<feature type="transmembrane region" description="Helical" evidence="1">
    <location>
        <begin position="6"/>
        <end position="23"/>
    </location>
</feature>
<accession>A0A2G3DZB3</accession>
<protein>
    <submittedName>
        <fullName evidence="2">Uncharacterized protein</fullName>
    </submittedName>
</protein>
<dbReference type="RefSeq" id="WP_099386877.1">
    <property type="nucleotide sequence ID" value="NZ_JANSWH010000042.1"/>
</dbReference>
<evidence type="ECO:0000313" key="2">
    <source>
        <dbReference type="EMBL" id="PHU36334.1"/>
    </source>
</evidence>
<comment type="caution">
    <text evidence="2">The sequence shown here is derived from an EMBL/GenBank/DDBJ whole genome shotgun (WGS) entry which is preliminary data.</text>
</comment>
<evidence type="ECO:0000313" key="3">
    <source>
        <dbReference type="Proteomes" id="UP000224563"/>
    </source>
</evidence>
<keyword evidence="1" id="KW-1133">Transmembrane helix</keyword>